<comment type="caution">
    <text evidence="1">The sequence shown here is derived from an EMBL/GenBank/DDBJ whole genome shotgun (WGS) entry which is preliminary data.</text>
</comment>
<gene>
    <name evidence="1" type="ORF">M9H77_25244</name>
</gene>
<protein>
    <submittedName>
        <fullName evidence="1">Uncharacterized protein</fullName>
    </submittedName>
</protein>
<dbReference type="Proteomes" id="UP001060085">
    <property type="component" value="Linkage Group LG06"/>
</dbReference>
<name>A0ACC0A789_CATRO</name>
<evidence type="ECO:0000313" key="1">
    <source>
        <dbReference type="EMBL" id="KAI5656451.1"/>
    </source>
</evidence>
<reference evidence="2" key="1">
    <citation type="journal article" date="2023" name="Nat. Plants">
        <title>Single-cell RNA sequencing provides a high-resolution roadmap for understanding the multicellular compartmentation of specialized metabolism.</title>
        <authorList>
            <person name="Sun S."/>
            <person name="Shen X."/>
            <person name="Li Y."/>
            <person name="Li Y."/>
            <person name="Wang S."/>
            <person name="Li R."/>
            <person name="Zhang H."/>
            <person name="Shen G."/>
            <person name="Guo B."/>
            <person name="Wei J."/>
            <person name="Xu J."/>
            <person name="St-Pierre B."/>
            <person name="Chen S."/>
            <person name="Sun C."/>
        </authorList>
    </citation>
    <scope>NUCLEOTIDE SEQUENCE [LARGE SCALE GENOMIC DNA]</scope>
</reference>
<evidence type="ECO:0000313" key="2">
    <source>
        <dbReference type="Proteomes" id="UP001060085"/>
    </source>
</evidence>
<keyword evidence="2" id="KW-1185">Reference proteome</keyword>
<proteinExistence type="predicted"/>
<organism evidence="1 2">
    <name type="scientific">Catharanthus roseus</name>
    <name type="common">Madagascar periwinkle</name>
    <name type="synonym">Vinca rosea</name>
    <dbReference type="NCBI Taxonomy" id="4058"/>
    <lineage>
        <taxon>Eukaryota</taxon>
        <taxon>Viridiplantae</taxon>
        <taxon>Streptophyta</taxon>
        <taxon>Embryophyta</taxon>
        <taxon>Tracheophyta</taxon>
        <taxon>Spermatophyta</taxon>
        <taxon>Magnoliopsida</taxon>
        <taxon>eudicotyledons</taxon>
        <taxon>Gunneridae</taxon>
        <taxon>Pentapetalae</taxon>
        <taxon>asterids</taxon>
        <taxon>lamiids</taxon>
        <taxon>Gentianales</taxon>
        <taxon>Apocynaceae</taxon>
        <taxon>Rauvolfioideae</taxon>
        <taxon>Vinceae</taxon>
        <taxon>Catharanthinae</taxon>
        <taxon>Catharanthus</taxon>
    </lineage>
</organism>
<dbReference type="EMBL" id="CM044706">
    <property type="protein sequence ID" value="KAI5656451.1"/>
    <property type="molecule type" value="Genomic_DNA"/>
</dbReference>
<sequence>MTRRSTRRKTSATNLLETPLPETSPPPMTPTRSASESPKEFGFNFNTTSKLHSSTSMKKNTSGGTSVSKLLQPTVRSSLPSLKGINNVSDLKQLASSQMESLKRQLDRSHEEITKEIEASQSRLQKRFKSQTQACQKLMDEADIDHKNMLERIDEGRESMNASFTEFMAEAQASAARVFKTSIPDISKSVEKAIGSLRSRYGISST</sequence>
<accession>A0ACC0A789</accession>